<gene>
    <name evidence="8" type="ORF">PXC00_11195</name>
</gene>
<keyword evidence="2 6" id="KW-0378">Hydrolase</keyword>
<evidence type="ECO:0000256" key="3">
    <source>
        <dbReference type="ARBA" id="ARBA00023295"/>
    </source>
</evidence>
<name>A0AA97H307_9FIRM</name>
<dbReference type="InterPro" id="IPR023296">
    <property type="entry name" value="Glyco_hydro_beta-prop_sf"/>
</dbReference>
<feature type="site" description="Important for catalytic activity, responsible for pKa modulation of the active site Glu and correct orientation of both the proton donor and substrate" evidence="5">
    <location>
        <position position="119"/>
    </location>
</feature>
<feature type="domain" description="Beta-xylosidase C-terminal Concanavalin A-like" evidence="7">
    <location>
        <begin position="312"/>
        <end position="496"/>
    </location>
</feature>
<dbReference type="AlphaFoldDB" id="A0AA97H307"/>
<evidence type="ECO:0000256" key="5">
    <source>
        <dbReference type="PIRSR" id="PIRSR606710-2"/>
    </source>
</evidence>
<dbReference type="PANTHER" id="PTHR42812">
    <property type="entry name" value="BETA-XYLOSIDASE"/>
    <property type="match status" value="1"/>
</dbReference>
<evidence type="ECO:0000256" key="6">
    <source>
        <dbReference type="RuleBase" id="RU361187"/>
    </source>
</evidence>
<comment type="similarity">
    <text evidence="1 6">Belongs to the glycosyl hydrolase 43 family.</text>
</comment>
<dbReference type="InterPro" id="IPR006710">
    <property type="entry name" value="Glyco_hydro_43"/>
</dbReference>
<evidence type="ECO:0000313" key="8">
    <source>
        <dbReference type="EMBL" id="WOC31758.1"/>
    </source>
</evidence>
<evidence type="ECO:0000256" key="2">
    <source>
        <dbReference type="ARBA" id="ARBA00022801"/>
    </source>
</evidence>
<dbReference type="RefSeq" id="WP_275845186.1">
    <property type="nucleotide sequence ID" value="NZ_CP135996.1"/>
</dbReference>
<evidence type="ECO:0000256" key="1">
    <source>
        <dbReference type="ARBA" id="ARBA00009865"/>
    </source>
</evidence>
<sequence>MFYQNPIIRGFYPDPSICRVGNKYYLVCSSFQYFPGVPLFESEDLLNWEQIGYCLTRTSQLNLQDERASGGIYAPTLRYCDGRFYMVTTNVHTGNFYVWTDDIYGEWSDPVFVEQGGIDPSLFFEDGKAYFISNGKSDDGVTGITQCEIDIETGKKLTPGRNIWCGTGGRFLEGPHLYKIGKAYYLMAAEGGTEYGHMVVYAKSDSPYGPFEGYSANPVLTNRDKGGYPVQGVGHADLVQDFSGNWWLVHLAFRQIGYFDMYHHLGREVFLTPVTFADNGWFTAGENGTAVRKVETNRISDTVVQNRKEVYTFSNTSFQKDWCMLRTPASENYQFTAEELRLTGTAVTLSACGSPTFLGLRQKEMTAQISCEISVPKGEAGVTLYMDENHHYDLAVQQTESGTQLLKRVCVGDIQYIPLTESLPKTAAPVTLQITASPNNYTFCVQIGEKAYSFGQNQTKYLSTEVAGGFTGVMIGLYAQGEQQSCGKPAVFRNFSCVYEKP</sequence>
<dbReference type="CDD" id="cd18617">
    <property type="entry name" value="GH43_XynB-like"/>
    <property type="match status" value="1"/>
</dbReference>
<dbReference type="InterPro" id="IPR051795">
    <property type="entry name" value="Glycosyl_Hydrlase_43"/>
</dbReference>
<dbReference type="PANTHER" id="PTHR42812:SF12">
    <property type="entry name" value="BETA-XYLOSIDASE-RELATED"/>
    <property type="match status" value="1"/>
</dbReference>
<dbReference type="GO" id="GO:0004553">
    <property type="term" value="F:hydrolase activity, hydrolyzing O-glycosyl compounds"/>
    <property type="evidence" value="ECO:0007669"/>
    <property type="project" value="InterPro"/>
</dbReference>
<dbReference type="Pfam" id="PF04616">
    <property type="entry name" value="Glyco_hydro_43"/>
    <property type="match status" value="1"/>
</dbReference>
<dbReference type="KEGG" id="carl:PXC00_11195"/>
<dbReference type="Pfam" id="PF17851">
    <property type="entry name" value="GH43_C2"/>
    <property type="match status" value="1"/>
</dbReference>
<dbReference type="EMBL" id="CP135996">
    <property type="protein sequence ID" value="WOC31758.1"/>
    <property type="molecule type" value="Genomic_DNA"/>
</dbReference>
<organism evidence="8 9">
    <name type="scientific">Caproicibacterium argilliputei</name>
    <dbReference type="NCBI Taxonomy" id="3030016"/>
    <lineage>
        <taxon>Bacteria</taxon>
        <taxon>Bacillati</taxon>
        <taxon>Bacillota</taxon>
        <taxon>Clostridia</taxon>
        <taxon>Eubacteriales</taxon>
        <taxon>Oscillospiraceae</taxon>
        <taxon>Caproicibacterium</taxon>
    </lineage>
</organism>
<feature type="active site" description="Proton donor" evidence="4">
    <location>
        <position position="173"/>
    </location>
</feature>
<reference evidence="9" key="3">
    <citation type="submission" date="2024-06" db="EMBL/GenBank/DDBJ databases">
        <authorList>
            <person name="Zeng C."/>
        </authorList>
    </citation>
    <scope>NUCLEOTIDE SEQUENCE [LARGE SCALE GENOMIC DNA]</scope>
    <source>
        <strain evidence="9">ZCY20-5</strain>
    </source>
</reference>
<dbReference type="Gene3D" id="2.60.120.200">
    <property type="match status" value="1"/>
</dbReference>
<keyword evidence="3 6" id="KW-0326">Glycosidase</keyword>
<protein>
    <submittedName>
        <fullName evidence="8">Glycoside hydrolase family 43 protein</fullName>
    </submittedName>
</protein>
<proteinExistence type="inferred from homology"/>
<evidence type="ECO:0000259" key="7">
    <source>
        <dbReference type="Pfam" id="PF17851"/>
    </source>
</evidence>
<dbReference type="Proteomes" id="UP001300604">
    <property type="component" value="Chromosome"/>
</dbReference>
<reference evidence="9" key="2">
    <citation type="submission" date="2024-06" db="EMBL/GenBank/DDBJ databases">
        <title>Caproicibacterium argilliputei sp. nov, a novel caproic acid producing anaerobic bacterium isolated from pit mud.</title>
        <authorList>
            <person name="Zeng C."/>
        </authorList>
    </citation>
    <scope>NUCLEOTIDE SEQUENCE [LARGE SCALE GENOMIC DNA]</scope>
    <source>
        <strain evidence="9">ZCY20-5</strain>
    </source>
</reference>
<feature type="active site" description="Proton acceptor" evidence="4">
    <location>
        <position position="14"/>
    </location>
</feature>
<evidence type="ECO:0000313" key="9">
    <source>
        <dbReference type="Proteomes" id="UP001300604"/>
    </source>
</evidence>
<reference evidence="8 9" key="1">
    <citation type="submission" date="2024-06" db="EMBL/GenBank/DDBJ databases">
        <title>Caproicibacterium argilliputei sp. nov, a novel caproic acid producing anaerobic bacterium isolated from pit mud.</title>
        <authorList>
            <person name="Xia S."/>
        </authorList>
    </citation>
    <scope>NUCLEOTIDE SEQUENCE [LARGE SCALE GENOMIC DNA]</scope>
    <source>
        <strain evidence="8 9">ZCY20-5</strain>
    </source>
</reference>
<evidence type="ECO:0000256" key="4">
    <source>
        <dbReference type="PIRSR" id="PIRSR606710-1"/>
    </source>
</evidence>
<dbReference type="Gene3D" id="2.115.10.20">
    <property type="entry name" value="Glycosyl hydrolase domain, family 43"/>
    <property type="match status" value="1"/>
</dbReference>
<keyword evidence="9" id="KW-1185">Reference proteome</keyword>
<dbReference type="SUPFAM" id="SSF75005">
    <property type="entry name" value="Arabinanase/levansucrase/invertase"/>
    <property type="match status" value="1"/>
</dbReference>
<dbReference type="SUPFAM" id="SSF49899">
    <property type="entry name" value="Concanavalin A-like lectins/glucanases"/>
    <property type="match status" value="1"/>
</dbReference>
<dbReference type="InterPro" id="IPR041542">
    <property type="entry name" value="GH43_C2"/>
</dbReference>
<dbReference type="InterPro" id="IPR013320">
    <property type="entry name" value="ConA-like_dom_sf"/>
</dbReference>
<dbReference type="GO" id="GO:0005975">
    <property type="term" value="P:carbohydrate metabolic process"/>
    <property type="evidence" value="ECO:0007669"/>
    <property type="project" value="InterPro"/>
</dbReference>
<accession>A0AA97H307</accession>